<keyword evidence="8" id="KW-0675">Receptor</keyword>
<feature type="domain" description="Immunoglobulin" evidence="14">
    <location>
        <begin position="316"/>
        <end position="409"/>
    </location>
</feature>
<evidence type="ECO:0000256" key="10">
    <source>
        <dbReference type="ARBA" id="ARBA00023319"/>
    </source>
</evidence>
<dbReference type="GO" id="GO:0042102">
    <property type="term" value="P:positive regulation of T cell proliferation"/>
    <property type="evidence" value="ECO:0007669"/>
    <property type="project" value="TreeGrafter"/>
</dbReference>
<keyword evidence="10" id="KW-0393">Immunoglobulin domain</keyword>
<dbReference type="InterPro" id="IPR051713">
    <property type="entry name" value="T-cell_Activation_Regulation"/>
</dbReference>
<keyword evidence="3 12" id="KW-0812">Transmembrane</keyword>
<dbReference type="SMART" id="SM00409">
    <property type="entry name" value="IG"/>
    <property type="match status" value="6"/>
</dbReference>
<dbReference type="Gene3D" id="2.60.40.10">
    <property type="entry name" value="Immunoglobulins"/>
    <property type="match status" value="5"/>
</dbReference>
<keyword evidence="11" id="KW-0175">Coiled coil</keyword>
<keyword evidence="7" id="KW-1015">Disulfide bond</keyword>
<dbReference type="GO" id="GO:0009897">
    <property type="term" value="C:external side of plasma membrane"/>
    <property type="evidence" value="ECO:0007669"/>
    <property type="project" value="TreeGrafter"/>
</dbReference>
<evidence type="ECO:0000256" key="3">
    <source>
        <dbReference type="ARBA" id="ARBA00022692"/>
    </source>
</evidence>
<evidence type="ECO:0000256" key="2">
    <source>
        <dbReference type="ARBA" id="ARBA00022475"/>
    </source>
</evidence>
<keyword evidence="9" id="KW-0325">Glycoprotein</keyword>
<dbReference type="GO" id="GO:0007166">
    <property type="term" value="P:cell surface receptor signaling pathway"/>
    <property type="evidence" value="ECO:0007669"/>
    <property type="project" value="TreeGrafter"/>
</dbReference>
<evidence type="ECO:0000256" key="8">
    <source>
        <dbReference type="ARBA" id="ARBA00023170"/>
    </source>
</evidence>
<evidence type="ECO:0000256" key="4">
    <source>
        <dbReference type="ARBA" id="ARBA00022729"/>
    </source>
</evidence>
<evidence type="ECO:0000256" key="13">
    <source>
        <dbReference type="SAM" id="SignalP"/>
    </source>
</evidence>
<evidence type="ECO:0000256" key="11">
    <source>
        <dbReference type="SAM" id="Coils"/>
    </source>
</evidence>
<evidence type="ECO:0000256" key="7">
    <source>
        <dbReference type="ARBA" id="ARBA00023157"/>
    </source>
</evidence>
<evidence type="ECO:0000313" key="16">
    <source>
        <dbReference type="RefSeq" id="XP_053530450.1"/>
    </source>
</evidence>
<keyword evidence="6 12" id="KW-0472">Membrane</keyword>
<dbReference type="PANTHER" id="PTHR25466:SF11">
    <property type="entry name" value="GALECTIN 17-RELATED"/>
    <property type="match status" value="1"/>
</dbReference>
<dbReference type="InterPro" id="IPR013783">
    <property type="entry name" value="Ig-like_fold"/>
</dbReference>
<evidence type="ECO:0000256" key="1">
    <source>
        <dbReference type="ARBA" id="ARBA00004251"/>
    </source>
</evidence>
<accession>A0A9F7QWW3</accession>
<dbReference type="RefSeq" id="XP_053530451.1">
    <property type="nucleotide sequence ID" value="XM_053674476.1"/>
</dbReference>
<evidence type="ECO:0000313" key="17">
    <source>
        <dbReference type="RefSeq" id="XP_053530451.1"/>
    </source>
</evidence>
<name>A0A9F7QWW3_ICTPU</name>
<feature type="domain" description="Immunoglobulin" evidence="14">
    <location>
        <begin position="604"/>
        <end position="697"/>
    </location>
</feature>
<protein>
    <submittedName>
        <fullName evidence="16 17">Uncharacterized protein LOC108261543 isoform X1</fullName>
    </submittedName>
</protein>
<dbReference type="GO" id="GO:0042130">
    <property type="term" value="P:negative regulation of T cell proliferation"/>
    <property type="evidence" value="ECO:0007669"/>
    <property type="project" value="TreeGrafter"/>
</dbReference>
<dbReference type="OrthoDB" id="10012075at2759"/>
<evidence type="ECO:0000313" key="15">
    <source>
        <dbReference type="Proteomes" id="UP000221080"/>
    </source>
</evidence>
<dbReference type="GeneID" id="108261543"/>
<dbReference type="KEGG" id="ipu:108261543"/>
<feature type="domain" description="Immunoglobulin" evidence="14">
    <location>
        <begin position="508"/>
        <end position="601"/>
    </location>
</feature>
<keyword evidence="15" id="KW-1185">Reference proteome</keyword>
<feature type="domain" description="Immunoglobulin" evidence="14">
    <location>
        <begin position="220"/>
        <end position="313"/>
    </location>
</feature>
<reference evidence="15" key="1">
    <citation type="journal article" date="2016" name="Nat. Commun.">
        <title>The channel catfish genome sequence provides insights into the evolution of scale formation in teleosts.</title>
        <authorList>
            <person name="Liu Z."/>
            <person name="Liu S."/>
            <person name="Yao J."/>
            <person name="Bao L."/>
            <person name="Zhang J."/>
            <person name="Li Y."/>
            <person name="Jiang C."/>
            <person name="Sun L."/>
            <person name="Wang R."/>
            <person name="Zhang Y."/>
            <person name="Zhou T."/>
            <person name="Zeng Q."/>
            <person name="Fu Q."/>
            <person name="Gao S."/>
            <person name="Li N."/>
            <person name="Koren S."/>
            <person name="Jiang Y."/>
            <person name="Zimin A."/>
            <person name="Xu P."/>
            <person name="Phillippy A.M."/>
            <person name="Geng X."/>
            <person name="Song L."/>
            <person name="Sun F."/>
            <person name="Li C."/>
            <person name="Wang X."/>
            <person name="Chen A."/>
            <person name="Jin Y."/>
            <person name="Yuan Z."/>
            <person name="Yang Y."/>
            <person name="Tan S."/>
            <person name="Peatman E."/>
            <person name="Lu J."/>
            <person name="Qin Z."/>
            <person name="Dunham R."/>
            <person name="Li Z."/>
            <person name="Sonstegard T."/>
            <person name="Feng J."/>
            <person name="Danzmann R.G."/>
            <person name="Schroeder S."/>
            <person name="Scheffler B."/>
            <person name="Duke M.V."/>
            <person name="Ballard L."/>
            <person name="Kucuktas H."/>
            <person name="Kaltenboeck L."/>
            <person name="Liu H."/>
            <person name="Armbruster J."/>
            <person name="Xie Y."/>
            <person name="Kirby M.L."/>
            <person name="Tian Y."/>
            <person name="Flanagan M.E."/>
            <person name="Mu W."/>
            <person name="Waldbieser G.C."/>
        </authorList>
    </citation>
    <scope>NUCLEOTIDE SEQUENCE [LARGE SCALE GENOMIC DNA]</scope>
    <source>
        <strain evidence="15">SDA103</strain>
    </source>
</reference>
<evidence type="ECO:0000256" key="9">
    <source>
        <dbReference type="ARBA" id="ARBA00023180"/>
    </source>
</evidence>
<organism evidence="15 17">
    <name type="scientific">Ictalurus punctatus</name>
    <name type="common">Channel catfish</name>
    <name type="synonym">Silurus punctatus</name>
    <dbReference type="NCBI Taxonomy" id="7998"/>
    <lineage>
        <taxon>Eukaryota</taxon>
        <taxon>Metazoa</taxon>
        <taxon>Chordata</taxon>
        <taxon>Craniata</taxon>
        <taxon>Vertebrata</taxon>
        <taxon>Euteleostomi</taxon>
        <taxon>Actinopterygii</taxon>
        <taxon>Neopterygii</taxon>
        <taxon>Teleostei</taxon>
        <taxon>Ostariophysi</taxon>
        <taxon>Siluriformes</taxon>
        <taxon>Ictaluridae</taxon>
        <taxon>Ictalurus</taxon>
    </lineage>
</organism>
<feature type="domain" description="Immunoglobulin" evidence="14">
    <location>
        <begin position="27"/>
        <end position="121"/>
    </location>
</feature>
<comment type="subcellular location">
    <subcellularLocation>
        <location evidence="1">Cell membrane</location>
        <topology evidence="1">Single-pass type I membrane protein</topology>
    </subcellularLocation>
</comment>
<gene>
    <name evidence="16 17" type="primary">LOC108261543</name>
</gene>
<dbReference type="RefSeq" id="XP_053530450.1">
    <property type="nucleotide sequence ID" value="XM_053674475.1"/>
</dbReference>
<proteinExistence type="predicted"/>
<dbReference type="InterPro" id="IPR003599">
    <property type="entry name" value="Ig_sub"/>
</dbReference>
<dbReference type="GO" id="GO:0071222">
    <property type="term" value="P:cellular response to lipopolysaccharide"/>
    <property type="evidence" value="ECO:0007669"/>
    <property type="project" value="TreeGrafter"/>
</dbReference>
<evidence type="ECO:0000259" key="14">
    <source>
        <dbReference type="SMART" id="SM00409"/>
    </source>
</evidence>
<evidence type="ECO:0000256" key="5">
    <source>
        <dbReference type="ARBA" id="ARBA00022989"/>
    </source>
</evidence>
<feature type="signal peptide" evidence="13">
    <location>
        <begin position="1"/>
        <end position="25"/>
    </location>
</feature>
<feature type="domain" description="Immunoglobulin" evidence="14">
    <location>
        <begin position="124"/>
        <end position="217"/>
    </location>
</feature>
<reference evidence="16 17" key="2">
    <citation type="submission" date="2025-04" db="UniProtKB">
        <authorList>
            <consortium name="RefSeq"/>
        </authorList>
    </citation>
    <scope>IDENTIFICATION</scope>
    <source>
        <tissue evidence="16 17">Blood</tissue>
    </source>
</reference>
<feature type="transmembrane region" description="Helical" evidence="12">
    <location>
        <begin position="703"/>
        <end position="726"/>
    </location>
</feature>
<keyword evidence="2" id="KW-1003">Cell membrane</keyword>
<dbReference type="AlphaFoldDB" id="A0A9F7QWW3"/>
<dbReference type="GO" id="GO:0006955">
    <property type="term" value="P:immune response"/>
    <property type="evidence" value="ECO:0007669"/>
    <property type="project" value="TreeGrafter"/>
</dbReference>
<feature type="chain" id="PRO_5044698395" evidence="13">
    <location>
        <begin position="26"/>
        <end position="904"/>
    </location>
</feature>
<dbReference type="GO" id="GO:0031295">
    <property type="term" value="P:T cell costimulation"/>
    <property type="evidence" value="ECO:0007669"/>
    <property type="project" value="TreeGrafter"/>
</dbReference>
<dbReference type="PANTHER" id="PTHR25466">
    <property type="entry name" value="T-LYMPHOCYTE ACTIVATION ANTIGEN"/>
    <property type="match status" value="1"/>
</dbReference>
<feature type="coiled-coil region" evidence="11">
    <location>
        <begin position="762"/>
        <end position="789"/>
    </location>
</feature>
<evidence type="ECO:0000256" key="12">
    <source>
        <dbReference type="SAM" id="Phobius"/>
    </source>
</evidence>
<keyword evidence="5 12" id="KW-1133">Transmembrane helix</keyword>
<sequence length="904" mass="101802">MQSCSVHHCVLLLLTLTFTTAPVAAGDCPTLVKLHQPVTLPCAHDCSGEAKWTMQRNRDVVFAQCDQTSCSSVVKGYEMSHDQYLKGDLSLTITAAEYSMRNTYACECGGLDYSIVRLSIETVFSAVQKNPGEDLILDLTVPEPVEVIYTSSDSADGERICNVTQRSLQCKAEYTHRTSLRYPELTLRDVTHSDRGLYTIRDTENNEDIRVYAVSVTAVVSAVQKNPGEDLILDLSVPEPVEVIYTSSDSADGERICNVTQHSLQCKAEYTHRTSLRYPELTLRDVTHSDRGRYTIRDTENNEDIRVYSVSVTAVFSAVQKNPGEDLILDLSVPEPVQVIYTSSDSADGEQICNVTQHSLQCKAEYTHRTSLRYPELTLRDVTHSDSGRYTIRDTENNEDIRVYAVSVTAVFSAVQVKHDGDLILDLTVPEPVEVIYTSSDSADGERICNVTQRSLQCKAEYTLRTSLRYPELTLRGVTHGDSGLYTIRDTENKEDIRVYAVAVTAVFSAVQVKHDGDLILDLTVPEPVEVIYTSSDSADGERICNVTQHSLQCKAEYTHRTSLRYPELTLRDVTHSDSGLYTIRDTENKEDIRVYSVSVTAVFSAVQKNPGEDLILDLTVPEPVEVIYTSSDSADGERICNVTQRSLQCKAEYTLRTSLRYPELTLRDVTHSDSGRYTIRDTENKEDIRVYSVAVIDDQSGFPVWGIIVMVLILLAVFTGVFIYLKMAPHQEFLKLSRQLQCVDKLVKQSLPREDQSNKQFIMTGAALQKAEKEIDKLQQQYTHSSKYSEQVSLFCQAKRSELNKYRVQYRSDEGPLLTERDGIIGKMEEVMNSLQQLRGGARREQQVTSSSSTAMDEMEIRVEKHLEEVEKWCGERRVELNDLIQQHRGGAARDLRLVEIKS</sequence>
<evidence type="ECO:0000256" key="6">
    <source>
        <dbReference type="ARBA" id="ARBA00023136"/>
    </source>
</evidence>
<dbReference type="Proteomes" id="UP000221080">
    <property type="component" value="Chromosome 22"/>
</dbReference>
<keyword evidence="4 13" id="KW-0732">Signal</keyword>